<dbReference type="Gene3D" id="1.10.8.660">
    <property type="match status" value="1"/>
</dbReference>
<evidence type="ECO:0000313" key="5">
    <source>
        <dbReference type="Proteomes" id="UP000297253"/>
    </source>
</evidence>
<dbReference type="Gene3D" id="3.90.770.10">
    <property type="entry name" value="3-hydroxy-3-methylglutaryl-coenzyme A Reductase, Chain A, domain 2"/>
    <property type="match status" value="2"/>
</dbReference>
<dbReference type="PROSITE" id="PS50065">
    <property type="entry name" value="HMG_COA_REDUCTASE_4"/>
    <property type="match status" value="1"/>
</dbReference>
<dbReference type="Pfam" id="PF00368">
    <property type="entry name" value="HMG-CoA_red"/>
    <property type="match status" value="1"/>
</dbReference>
<dbReference type="Proteomes" id="UP000297253">
    <property type="component" value="Unassembled WGS sequence"/>
</dbReference>
<comment type="similarity">
    <text evidence="1 3">Belongs to the HMG-CoA reductase family.</text>
</comment>
<dbReference type="OrthoDB" id="9764892at2"/>
<gene>
    <name evidence="4" type="ORF">E4T82_00530</name>
</gene>
<evidence type="ECO:0000256" key="3">
    <source>
        <dbReference type="RuleBase" id="RU361219"/>
    </source>
</evidence>
<dbReference type="PROSITE" id="PS01192">
    <property type="entry name" value="HMG_COA_REDUCTASE_3"/>
    <property type="match status" value="1"/>
</dbReference>
<dbReference type="SUPFAM" id="SSF56542">
    <property type="entry name" value="Substrate-binding domain of HMG-CoA reductase"/>
    <property type="match status" value="1"/>
</dbReference>
<evidence type="ECO:0000256" key="2">
    <source>
        <dbReference type="ARBA" id="ARBA00023002"/>
    </source>
</evidence>
<dbReference type="CDD" id="cd00644">
    <property type="entry name" value="HMG-CoA_reductase_classII"/>
    <property type="match status" value="1"/>
</dbReference>
<dbReference type="InterPro" id="IPR009029">
    <property type="entry name" value="HMG_CoA_Rdtase_sub-bd_dom_sf"/>
</dbReference>
<dbReference type="NCBIfam" id="TIGR00532">
    <property type="entry name" value="HMG_CoA_R_NAD"/>
    <property type="match status" value="1"/>
</dbReference>
<organism evidence="4 5">
    <name type="scientific">Streptococcus cuniculi</name>
    <dbReference type="NCBI Taxonomy" id="1432788"/>
    <lineage>
        <taxon>Bacteria</taxon>
        <taxon>Bacillati</taxon>
        <taxon>Bacillota</taxon>
        <taxon>Bacilli</taxon>
        <taxon>Lactobacillales</taxon>
        <taxon>Streptococcaceae</taxon>
        <taxon>Streptococcus</taxon>
    </lineage>
</organism>
<dbReference type="InterPro" id="IPR002202">
    <property type="entry name" value="HMG_CoA_Rdtase"/>
</dbReference>
<dbReference type="RefSeq" id="WP_135180964.1">
    <property type="nucleotide sequence ID" value="NZ_JADGKZ010000001.1"/>
</dbReference>
<dbReference type="EMBL" id="SPPD01000001">
    <property type="protein sequence ID" value="TFU98830.1"/>
    <property type="molecule type" value="Genomic_DNA"/>
</dbReference>
<keyword evidence="3" id="KW-0520">NAD</keyword>
<accession>A0A4Y9JCT0</accession>
<comment type="catalytic activity">
    <reaction evidence="3">
        <text>(R)-mevalonate + 2 NAD(+) + CoA = (3S)-3-hydroxy-3-methylglutaryl-CoA + 2 NADH + 2 H(+)</text>
        <dbReference type="Rhea" id="RHEA:14833"/>
        <dbReference type="ChEBI" id="CHEBI:15378"/>
        <dbReference type="ChEBI" id="CHEBI:36464"/>
        <dbReference type="ChEBI" id="CHEBI:43074"/>
        <dbReference type="ChEBI" id="CHEBI:57287"/>
        <dbReference type="ChEBI" id="CHEBI:57540"/>
        <dbReference type="ChEBI" id="CHEBI:57945"/>
        <dbReference type="EC" id="1.1.1.88"/>
    </reaction>
</comment>
<comment type="pathway">
    <text evidence="3">Metabolic intermediate metabolism; (R)-mevalonate degradation; (S)-3-hydroxy-3-methylglutaryl-CoA from (R)-mevalonate: step 1/1.</text>
</comment>
<name>A0A4Y9JCT0_9STRE</name>
<reference evidence="4 5" key="1">
    <citation type="submission" date="2019-03" db="EMBL/GenBank/DDBJ databases">
        <title>Diversity of the mouse oral microbiome.</title>
        <authorList>
            <person name="Joseph S."/>
            <person name="Aduse-Opoku J."/>
            <person name="Curtis M."/>
            <person name="Wade W."/>
            <person name="Hashim A."/>
        </authorList>
    </citation>
    <scope>NUCLEOTIDE SEQUENCE [LARGE SCALE GENOMIC DNA]</scope>
    <source>
        <strain evidence="4 5">WM131</strain>
    </source>
</reference>
<protein>
    <recommendedName>
        <fullName evidence="3">3-hydroxy-3-methylglutaryl coenzyme A reductase</fullName>
        <shortName evidence="3">HMG-CoA reductase</shortName>
        <ecNumber evidence="3">1.1.1.88</ecNumber>
    </recommendedName>
</protein>
<dbReference type="GO" id="GO:0004420">
    <property type="term" value="F:hydroxymethylglutaryl-CoA reductase (NADPH) activity"/>
    <property type="evidence" value="ECO:0007669"/>
    <property type="project" value="InterPro"/>
</dbReference>
<dbReference type="AlphaFoldDB" id="A0A4Y9JCT0"/>
<sequence>MSLFSGFYKKTREERIAITAESRQLSTQSKDILLTDQNIPEAIAGNMAENHLGTFALPFSLVPQLVIDTVEYSIPMVTEEPSVVAACSLGAKIIAKAGGFTSHISERLMIGQVALYDVPDMGEAQATILAQHDKLLAQANKAHPSIVKRGGGARQLTVEQKEDFLIAYLHVDVQEAMGANILNNMLEAIKDELAELTQGKALMAILSNYATESLVTANCRIPIQQLHVEPQVALKTAQNIAKASQLAQVDPYRAATHNKGIFNGIDALVLATGNDWRAIEAGAHAYASRDGSYRGLSTWEIDQQDLVGQLTLPLPIATVGGSIGLNPKVQAAFDILGQPKARTLATITAAVGLCQNFAALRALVTAGIQQGHMKLHAKSLAMLAGALEHEIDQVALLLHQAPHTNLETAQSILASIRQETEKP</sequence>
<dbReference type="PANTHER" id="PTHR10572:SF24">
    <property type="entry name" value="3-HYDROXY-3-METHYLGLUTARYL-COENZYME A REDUCTASE"/>
    <property type="match status" value="1"/>
</dbReference>
<keyword evidence="2 3" id="KW-0560">Oxidoreductase</keyword>
<comment type="caution">
    <text evidence="4">The sequence shown here is derived from an EMBL/GenBank/DDBJ whole genome shotgun (WGS) entry which is preliminary data.</text>
</comment>
<dbReference type="InterPro" id="IPR023076">
    <property type="entry name" value="HMG_CoA_Rdtase_CS"/>
</dbReference>
<evidence type="ECO:0000256" key="1">
    <source>
        <dbReference type="ARBA" id="ARBA00007661"/>
    </source>
</evidence>
<dbReference type="PANTHER" id="PTHR10572">
    <property type="entry name" value="3-HYDROXY-3-METHYLGLUTARYL-COENZYME A REDUCTASE"/>
    <property type="match status" value="1"/>
</dbReference>
<dbReference type="EC" id="1.1.1.88" evidence="3"/>
<dbReference type="GO" id="GO:0015936">
    <property type="term" value="P:coenzyme A metabolic process"/>
    <property type="evidence" value="ECO:0007669"/>
    <property type="project" value="InterPro"/>
</dbReference>
<proteinExistence type="inferred from homology"/>
<dbReference type="STRING" id="1432788.BU202_03945"/>
<dbReference type="UniPathway" id="UPA00257">
    <property type="reaction ID" value="UER00367"/>
</dbReference>
<evidence type="ECO:0000313" key="4">
    <source>
        <dbReference type="EMBL" id="TFU98830.1"/>
    </source>
</evidence>
<dbReference type="InterPro" id="IPR004553">
    <property type="entry name" value="HMG_CoA_Rdtase_bac-typ"/>
</dbReference>
<dbReference type="InterPro" id="IPR009023">
    <property type="entry name" value="HMG_CoA_Rdtase_NAD(P)-bd_sf"/>
</dbReference>
<dbReference type="GO" id="GO:0140643">
    <property type="term" value="F:hydroxymethylglutaryl-CoA reductase (NADH) activity"/>
    <property type="evidence" value="ECO:0007669"/>
    <property type="project" value="UniProtKB-EC"/>
</dbReference>
<dbReference type="SUPFAM" id="SSF55035">
    <property type="entry name" value="NAD-binding domain of HMG-CoA reductase"/>
    <property type="match status" value="1"/>
</dbReference>
<dbReference type="InterPro" id="IPR023074">
    <property type="entry name" value="HMG_CoA_Rdtase_cat_sf"/>
</dbReference>